<feature type="chain" id="PRO_5026657510" evidence="1">
    <location>
        <begin position="26"/>
        <end position="144"/>
    </location>
</feature>
<feature type="signal peptide" evidence="1">
    <location>
        <begin position="1"/>
        <end position="25"/>
    </location>
</feature>
<accession>A0A6J4NXH8</accession>
<evidence type="ECO:0000256" key="1">
    <source>
        <dbReference type="SAM" id="SignalP"/>
    </source>
</evidence>
<protein>
    <submittedName>
        <fullName evidence="2">Uncharacterized protein</fullName>
    </submittedName>
</protein>
<dbReference type="AlphaFoldDB" id="A0A6J4NXH8"/>
<keyword evidence="1" id="KW-0732">Signal</keyword>
<proteinExistence type="predicted"/>
<dbReference type="PROSITE" id="PS51257">
    <property type="entry name" value="PROKAR_LIPOPROTEIN"/>
    <property type="match status" value="1"/>
</dbReference>
<name>A0A6J4NXH8_9BACT</name>
<organism evidence="2">
    <name type="scientific">uncultured Phycisphaerae bacterium</name>
    <dbReference type="NCBI Taxonomy" id="904963"/>
    <lineage>
        <taxon>Bacteria</taxon>
        <taxon>Pseudomonadati</taxon>
        <taxon>Planctomycetota</taxon>
        <taxon>Phycisphaerae</taxon>
        <taxon>environmental samples</taxon>
    </lineage>
</organism>
<feature type="non-terminal residue" evidence="2">
    <location>
        <position position="144"/>
    </location>
</feature>
<evidence type="ECO:0000313" key="2">
    <source>
        <dbReference type="EMBL" id="CAA9400256.1"/>
    </source>
</evidence>
<gene>
    <name evidence="2" type="ORF">AVDCRST_MAG64-1664</name>
</gene>
<sequence length="144" mass="16547">MRRPACRPVDLRPLLPLVLCAAALALTGCMPIKQENVTGGQLYDHFSYDDWDRHGLLQIGPSNVHKTVRVVDAESYAIAPNGKRYGIATEPHRYDLEDPDDRAPYVRDRVYLVDDKGRRSKRNWADGWWEFVFVLDTPHGRDSR</sequence>
<dbReference type="EMBL" id="CADCUQ010000381">
    <property type="protein sequence ID" value="CAA9400256.1"/>
    <property type="molecule type" value="Genomic_DNA"/>
</dbReference>
<reference evidence="2" key="1">
    <citation type="submission" date="2020-02" db="EMBL/GenBank/DDBJ databases">
        <authorList>
            <person name="Meier V. D."/>
        </authorList>
    </citation>
    <scope>NUCLEOTIDE SEQUENCE</scope>
    <source>
        <strain evidence="2">AVDCRST_MAG64</strain>
    </source>
</reference>